<dbReference type="Proteomes" id="UP000593663">
    <property type="component" value="Chromosome 1"/>
</dbReference>
<comment type="subcellular location">
    <subcellularLocation>
        <location evidence="1 11">Cell outer membrane</location>
        <topology evidence="1 11">Multi-pass membrane protein</topology>
    </subcellularLocation>
</comment>
<evidence type="ECO:0000256" key="12">
    <source>
        <dbReference type="RuleBase" id="RU003357"/>
    </source>
</evidence>
<evidence type="ECO:0000256" key="10">
    <source>
        <dbReference type="ARBA" id="ARBA00023237"/>
    </source>
</evidence>
<keyword evidence="9 11" id="KW-0472">Membrane</keyword>
<evidence type="ECO:0000256" key="1">
    <source>
        <dbReference type="ARBA" id="ARBA00004571"/>
    </source>
</evidence>
<dbReference type="InterPro" id="IPR039426">
    <property type="entry name" value="TonB-dep_rcpt-like"/>
</dbReference>
<evidence type="ECO:0000256" key="7">
    <source>
        <dbReference type="ARBA" id="ARBA00023065"/>
    </source>
</evidence>
<keyword evidence="5 11" id="KW-0812">Transmembrane</keyword>
<proteinExistence type="inferred from homology"/>
<evidence type="ECO:0000256" key="6">
    <source>
        <dbReference type="ARBA" id="ARBA00023004"/>
    </source>
</evidence>
<evidence type="ECO:0000256" key="9">
    <source>
        <dbReference type="ARBA" id="ARBA00023136"/>
    </source>
</evidence>
<dbReference type="GO" id="GO:0009279">
    <property type="term" value="C:cell outer membrane"/>
    <property type="evidence" value="ECO:0007669"/>
    <property type="project" value="UniProtKB-SubCell"/>
</dbReference>
<evidence type="ECO:0000256" key="4">
    <source>
        <dbReference type="ARBA" id="ARBA00022496"/>
    </source>
</evidence>
<keyword evidence="6" id="KW-0408">Iron</keyword>
<accession>A0A7M2GGB7</accession>
<dbReference type="InterPro" id="IPR012910">
    <property type="entry name" value="Plug_dom"/>
</dbReference>
<evidence type="ECO:0000256" key="11">
    <source>
        <dbReference type="PROSITE-ProRule" id="PRU01360"/>
    </source>
</evidence>
<feature type="domain" description="TonB-dependent receptor plug" evidence="14">
    <location>
        <begin position="15"/>
        <end position="121"/>
    </location>
</feature>
<feature type="domain" description="TonB-dependent receptor-like beta-barrel" evidence="13">
    <location>
        <begin position="213"/>
        <end position="630"/>
    </location>
</feature>
<dbReference type="AlphaFoldDB" id="A0A7M2GGB7"/>
<keyword evidence="2 11" id="KW-0813">Transport</keyword>
<evidence type="ECO:0000256" key="5">
    <source>
        <dbReference type="ARBA" id="ARBA00022692"/>
    </source>
</evidence>
<dbReference type="Pfam" id="PF07715">
    <property type="entry name" value="Plug"/>
    <property type="match status" value="1"/>
</dbReference>
<dbReference type="PROSITE" id="PS52016">
    <property type="entry name" value="TONB_DEPENDENT_REC_3"/>
    <property type="match status" value="1"/>
</dbReference>
<dbReference type="SUPFAM" id="SSF56935">
    <property type="entry name" value="Porins"/>
    <property type="match status" value="1"/>
</dbReference>
<dbReference type="Gene3D" id="2.40.170.20">
    <property type="entry name" value="TonB-dependent receptor, beta-barrel domain"/>
    <property type="match status" value="1"/>
</dbReference>
<dbReference type="KEGG" id="sbar:H5V43_00790"/>
<keyword evidence="15" id="KW-0675">Receptor</keyword>
<evidence type="ECO:0000256" key="3">
    <source>
        <dbReference type="ARBA" id="ARBA00022452"/>
    </source>
</evidence>
<evidence type="ECO:0000256" key="8">
    <source>
        <dbReference type="ARBA" id="ARBA00023077"/>
    </source>
</evidence>
<dbReference type="InterPro" id="IPR000531">
    <property type="entry name" value="Beta-barrel_TonB"/>
</dbReference>
<keyword evidence="10 11" id="KW-0998">Cell outer membrane</keyword>
<dbReference type="GO" id="GO:0006826">
    <property type="term" value="P:iron ion transport"/>
    <property type="evidence" value="ECO:0007669"/>
    <property type="project" value="UniProtKB-KW"/>
</dbReference>
<evidence type="ECO:0000259" key="13">
    <source>
        <dbReference type="Pfam" id="PF00593"/>
    </source>
</evidence>
<gene>
    <name evidence="15" type="ORF">H5V43_00790</name>
</gene>
<dbReference type="PANTHER" id="PTHR32552:SF81">
    <property type="entry name" value="TONB-DEPENDENT OUTER MEMBRANE RECEPTOR"/>
    <property type="match status" value="1"/>
</dbReference>
<dbReference type="PANTHER" id="PTHR32552">
    <property type="entry name" value="FERRICHROME IRON RECEPTOR-RELATED"/>
    <property type="match status" value="1"/>
</dbReference>
<dbReference type="RefSeq" id="WP_158230056.1">
    <property type="nucleotide sequence ID" value="NZ_JBIITD010000039.1"/>
</dbReference>
<evidence type="ECO:0000313" key="16">
    <source>
        <dbReference type="Proteomes" id="UP000593663"/>
    </source>
</evidence>
<name>A0A7M2GGB7_SPHSA</name>
<reference evidence="16" key="1">
    <citation type="submission" date="2020-08" db="EMBL/GenBank/DDBJ databases">
        <title>Complete genome sequence of Sphingobium barthaii strain KK22, a high-molecular-weight polycyclic aromatic hydrocarbon-degrading soil bacterium.</title>
        <authorList>
            <person name="Mori J.F."/>
            <person name="Kanaly R.A."/>
        </authorList>
    </citation>
    <scope>NUCLEOTIDE SEQUENCE [LARGE SCALE GENOMIC DNA]</scope>
    <source>
        <strain evidence="16">KK22</strain>
    </source>
</reference>
<evidence type="ECO:0000259" key="14">
    <source>
        <dbReference type="Pfam" id="PF07715"/>
    </source>
</evidence>
<dbReference type="CDD" id="cd01347">
    <property type="entry name" value="ligand_gated_channel"/>
    <property type="match status" value="1"/>
</dbReference>
<keyword evidence="3 11" id="KW-1134">Transmembrane beta strand</keyword>
<comment type="similarity">
    <text evidence="11 12">Belongs to the TonB-dependent receptor family.</text>
</comment>
<keyword evidence="4" id="KW-0410">Iron transport</keyword>
<dbReference type="Pfam" id="PF00593">
    <property type="entry name" value="TonB_dep_Rec_b-barrel"/>
    <property type="match status" value="1"/>
</dbReference>
<dbReference type="EMBL" id="CP060035">
    <property type="protein sequence ID" value="QOT71750.1"/>
    <property type="molecule type" value="Genomic_DNA"/>
</dbReference>
<keyword evidence="7" id="KW-0406">Ion transport</keyword>
<dbReference type="InterPro" id="IPR036942">
    <property type="entry name" value="Beta-barrel_TonB_sf"/>
</dbReference>
<keyword evidence="8 12" id="KW-0798">TonB box</keyword>
<sequence length="666" mass="72547">MEEIVVTAQHRSERLQDVPIAVTSLSAAALSQQGVSSTSDLAQATPSLIFNSQVGAASPYIRGVGSDLFDPTSEAAVAIYVDDVYMAAPLANLFSLKGVKQIDVLNGPQGTLFGRNATGGVIQVQTLEPTQEPHLDFAVTYGNYEYVSASVYASTGLSDAVSTSISALYEDQGQGYGRNFFDGSEINKQAIGNISVRNKWKFDLSDATIVHVSADYSDIANTISYQRIAGSSSPLPGASEPIGYPGKFNANINQPDSLSVKSGGVSLKVDHDFDWGNLTSISAYRKLRSVYGLDQDQTDLPVIDILWNTRFRNFSQELRIAGQGDAALSWMVGAFYYNARGSYDDFAVNGTVYVPFDQQRTESLAGFAQATVEVLPGLKLTGGARYTWEKQRFFFPAGGLTDSQSVKKPTFRVALDYKFTPDILGYVSFNTGFKSGGYNLLQPGGKFDPEKLTSYEAGLKTELFNRKLRLNINGFYYDYTNQQVNVSEFGGNVVDNAAGSRIKGFEANFDYVPAARLKLSGALSIMDGHYTDYFNYQPRDANGNNIGGPINAKGETTARTPKFVGNMSARYSLPTQIGEVVASLGVQYNDGYYWVADKRLRQHSYTLVNGSISWTPGDGPLDIRLWGKNLLDKYYFVIAGPSATPVGDNQVPAAPRTFGATLSYRY</sequence>
<evidence type="ECO:0000256" key="2">
    <source>
        <dbReference type="ARBA" id="ARBA00022448"/>
    </source>
</evidence>
<evidence type="ECO:0000313" key="15">
    <source>
        <dbReference type="EMBL" id="QOT71750.1"/>
    </source>
</evidence>
<protein>
    <submittedName>
        <fullName evidence="15">TonB-dependent receptor</fullName>
    </submittedName>
</protein>
<organism evidence="15 16">
    <name type="scientific">Sphingobium fuliginis (strain ATCC 27551)</name>
    <dbReference type="NCBI Taxonomy" id="336203"/>
    <lineage>
        <taxon>Bacteria</taxon>
        <taxon>Pseudomonadati</taxon>
        <taxon>Pseudomonadota</taxon>
        <taxon>Alphaproteobacteria</taxon>
        <taxon>Sphingomonadales</taxon>
        <taxon>Sphingomonadaceae</taxon>
        <taxon>Sphingobium</taxon>
    </lineage>
</organism>